<feature type="region of interest" description="Disordered" evidence="1">
    <location>
        <begin position="1"/>
        <end position="63"/>
    </location>
</feature>
<dbReference type="EMBL" id="JAINWA010000001">
    <property type="protein sequence ID" value="MCD1654470.1"/>
    <property type="molecule type" value="Genomic_DNA"/>
</dbReference>
<dbReference type="Proteomes" id="UP001198163">
    <property type="component" value="Unassembled WGS sequence"/>
</dbReference>
<sequence length="172" mass="18588">MLPCPDIALDPSFWPNIRFKKNSKPQPDRKPDASPRRDRPQRTRRERRHKGHPPFPLPEFRIDEGPVHKTVPAVIAFAANSNPPQRLAACTPQGPVPAVFLPPAAASAIVLAARNHKPAPAHPAECAKPSAENRTAAASSGRVCILIVLASSTAALAYKNANAQNRAQSRKS</sequence>
<comment type="caution">
    <text evidence="2">The sequence shown here is derived from an EMBL/GenBank/DDBJ whole genome shotgun (WGS) entry which is preliminary data.</text>
</comment>
<organism evidence="2 3">
    <name type="scientific">Teretinema zuelzerae</name>
    <dbReference type="NCBI Taxonomy" id="156"/>
    <lineage>
        <taxon>Bacteria</taxon>
        <taxon>Pseudomonadati</taxon>
        <taxon>Spirochaetota</taxon>
        <taxon>Spirochaetia</taxon>
        <taxon>Spirochaetales</taxon>
        <taxon>Treponemataceae</taxon>
        <taxon>Teretinema</taxon>
    </lineage>
</organism>
<dbReference type="AlphaFoldDB" id="A0AAE3EGF6"/>
<evidence type="ECO:0000256" key="1">
    <source>
        <dbReference type="SAM" id="MobiDB-lite"/>
    </source>
</evidence>
<feature type="compositionally biased region" description="Basic and acidic residues" evidence="1">
    <location>
        <begin position="26"/>
        <end position="43"/>
    </location>
</feature>
<proteinExistence type="predicted"/>
<dbReference type="RefSeq" id="WP_230754729.1">
    <property type="nucleotide sequence ID" value="NZ_JAINWA010000001.1"/>
</dbReference>
<keyword evidence="3" id="KW-1185">Reference proteome</keyword>
<evidence type="ECO:0000313" key="2">
    <source>
        <dbReference type="EMBL" id="MCD1654470.1"/>
    </source>
</evidence>
<accession>A0AAE3EGF6</accession>
<name>A0AAE3EGF6_9SPIR</name>
<evidence type="ECO:0000313" key="3">
    <source>
        <dbReference type="Proteomes" id="UP001198163"/>
    </source>
</evidence>
<gene>
    <name evidence="2" type="ORF">K7J14_07095</name>
</gene>
<reference evidence="2" key="1">
    <citation type="submission" date="2021-08" db="EMBL/GenBank/DDBJ databases">
        <title>Comparative analyses of Brucepasteria parasyntrophica and Teretinema zuelzerae.</title>
        <authorList>
            <person name="Song Y."/>
            <person name="Brune A."/>
        </authorList>
    </citation>
    <scope>NUCLEOTIDE SEQUENCE</scope>
    <source>
        <strain evidence="2">DSM 1903</strain>
    </source>
</reference>
<protein>
    <submittedName>
        <fullName evidence="2">Uncharacterized protein</fullName>
    </submittedName>
</protein>